<feature type="domain" description="Bacterial phospholipase C C-terminal" evidence="4">
    <location>
        <begin position="620"/>
        <end position="691"/>
    </location>
</feature>
<dbReference type="InterPro" id="IPR006311">
    <property type="entry name" value="TAT_signal"/>
</dbReference>
<dbReference type="AlphaFoldDB" id="I7ZE05"/>
<evidence type="ECO:0000256" key="2">
    <source>
        <dbReference type="ARBA" id="ARBA00012018"/>
    </source>
</evidence>
<dbReference type="Proteomes" id="UP000003704">
    <property type="component" value="Unassembled WGS sequence"/>
</dbReference>
<comment type="caution">
    <text evidence="6">The sequence shown here is derived from an EMBL/GenBank/DDBJ whole genome shotgun (WGS) entry which is preliminary data.</text>
</comment>
<evidence type="ECO:0000313" key="6">
    <source>
        <dbReference type="EMBL" id="EIT70109.1"/>
    </source>
</evidence>
<dbReference type="Pfam" id="PF05506">
    <property type="entry name" value="PLipase_C_C"/>
    <property type="match status" value="2"/>
</dbReference>
<reference evidence="6" key="2">
    <citation type="submission" date="2012-05" db="EMBL/GenBank/DDBJ databases">
        <authorList>
            <person name="Park J.-H."/>
            <person name="Zylstra G.J."/>
            <person name="Chae J.-C."/>
        </authorList>
    </citation>
    <scope>NUCLEOTIDE SEQUENCE</scope>
    <source>
        <strain evidence="6">AP103</strain>
    </source>
</reference>
<keyword evidence="3" id="KW-0378">Hydrolase</keyword>
<dbReference type="PATRIC" id="fig|1172194.4.peg.235"/>
<feature type="domain" description="Bacterial phospholipase C C-terminal" evidence="4">
    <location>
        <begin position="516"/>
        <end position="602"/>
    </location>
</feature>
<gene>
    <name evidence="5" type="ORF">WQQ_00590</name>
    <name evidence="6" type="ORF">WQQ_02460</name>
</gene>
<accession>I7ZE05</accession>
<organism evidence="6 7">
    <name type="scientific">Hydrocarboniphaga effusa AP103</name>
    <dbReference type="NCBI Taxonomy" id="1172194"/>
    <lineage>
        <taxon>Bacteria</taxon>
        <taxon>Pseudomonadati</taxon>
        <taxon>Pseudomonadota</taxon>
        <taxon>Gammaproteobacteria</taxon>
        <taxon>Nevskiales</taxon>
        <taxon>Nevskiaceae</taxon>
        <taxon>Hydrocarboniphaga</taxon>
    </lineage>
</organism>
<keyword evidence="7" id="KW-1185">Reference proteome</keyword>
<dbReference type="OrthoDB" id="9770871at2"/>
<dbReference type="PANTHER" id="PTHR31956">
    <property type="entry name" value="NON-SPECIFIC PHOSPHOLIPASE C4-RELATED"/>
    <property type="match status" value="1"/>
</dbReference>
<dbReference type="GO" id="GO:0034480">
    <property type="term" value="F:phosphatidylcholine phospholipase C activity"/>
    <property type="evidence" value="ECO:0007669"/>
    <property type="project" value="UniProtKB-EC"/>
</dbReference>
<comment type="similarity">
    <text evidence="1">Belongs to the bacterial phospholipase C family.</text>
</comment>
<dbReference type="PANTHER" id="PTHR31956:SF36">
    <property type="entry name" value="NON-HEMOLYTIC PHOSPHOLIPASE C"/>
    <property type="match status" value="1"/>
</dbReference>
<dbReference type="NCBIfam" id="TIGR03396">
    <property type="entry name" value="PC_PLC"/>
    <property type="match status" value="1"/>
</dbReference>
<dbReference type="Pfam" id="PF04185">
    <property type="entry name" value="Phosphoesterase"/>
    <property type="match status" value="1"/>
</dbReference>
<dbReference type="EMBL" id="AKGD01000001">
    <property type="protein sequence ID" value="EIT70109.1"/>
    <property type="molecule type" value="Genomic_DNA"/>
</dbReference>
<dbReference type="InterPro" id="IPR007312">
    <property type="entry name" value="Phosphoesterase"/>
</dbReference>
<dbReference type="EC" id="3.1.4.3" evidence="2"/>
<sequence>MTTTRSRRDFLRLVGGAAGATALPLSIRDALAISARSETGTIRDVQHVVILMQENRSFDHYFGALRGVRGFGDRFPIPLASGKSVWWQSDGKREIPPYHLDSARMNALLVPDTPHSYSDAQAAWNQGLFGQWPLYKTQYSMGHYRRADVPFQYALAEAFTICDAYHCSITAGTDPNRIVFWSGSSFDPQLRARGIDSTDVDSEPDNLRCWVTGALPEPGYRYVSNALTWPTIPDVLQEAGVSWRVYQDPNDNWTGAMHGCLAFKSFREAERDSPIYRNGMSHWSIDDLIQHVEQDTLPQVSWILPTRLQSEHPGAPSSPQQGGHFTSEVLAALTRNPEVWSKTALFLTFDENDGFFDHLPPPAPPSFDADGKLAGAATLDLAGHFFHDPYRNHLKREDVISGTRRPWGLGPRVPMYVISPWSRGGWVNSQVADHTSVGQFLERRFGVRIPAISPWHRAVCGDLSSAFDFKNPNAARFPRLPDVANYAEIESAQNKLAVPAAPAQAQPVWQEQGMRPSRALPYALHVDARSQDGQLALDFGNTGAQGAVFQVYDRLQPKRIPRRYTVEAGKSLTDRWTTADTDGAFDLWVHGVNGHVRHFKGRIGDAASAPQLRFRHGDDGSLTLEAQAAAGSEPVTLTIVDNAYGDGIVKLKLKPGTTASKHWSLRKSAHWYDFTVSLEGKPDWHQRHAGRAESGSHGFSDPAMAMGPALFS</sequence>
<dbReference type="InterPro" id="IPR008475">
    <property type="entry name" value="PLipase_C_C"/>
</dbReference>
<dbReference type="RefSeq" id="WP_007183205.1">
    <property type="nucleotide sequence ID" value="NZ_AKGD01000001.1"/>
</dbReference>
<dbReference type="EMBL" id="AKGD01000001">
    <property type="protein sequence ID" value="EIT69922.1"/>
    <property type="molecule type" value="Genomic_DNA"/>
</dbReference>
<evidence type="ECO:0000259" key="4">
    <source>
        <dbReference type="Pfam" id="PF05506"/>
    </source>
</evidence>
<dbReference type="InterPro" id="IPR017767">
    <property type="entry name" value="PC-PLC"/>
</dbReference>
<protein>
    <recommendedName>
        <fullName evidence="2">phospholipase C</fullName>
        <ecNumber evidence="2">3.1.4.3</ecNumber>
    </recommendedName>
</protein>
<dbReference type="GO" id="GO:0016042">
    <property type="term" value="P:lipid catabolic process"/>
    <property type="evidence" value="ECO:0007669"/>
    <property type="project" value="InterPro"/>
</dbReference>
<dbReference type="CDD" id="cd16014">
    <property type="entry name" value="PLC"/>
    <property type="match status" value="1"/>
</dbReference>
<evidence type="ECO:0000256" key="1">
    <source>
        <dbReference type="ARBA" id="ARBA00009717"/>
    </source>
</evidence>
<dbReference type="STRING" id="1172194.WQQ_00590"/>
<reference evidence="6 7" key="1">
    <citation type="journal article" date="2012" name="J. Bacteriol.">
        <title>Genome Sequence of n-Alkane-Degrading Hydrocarboniphaga effusa Strain AP103T (ATCC BAA-332T).</title>
        <authorList>
            <person name="Chang H.K."/>
            <person name="Zylstra G.J."/>
            <person name="Chae J.C."/>
        </authorList>
    </citation>
    <scope>NUCLEOTIDE SEQUENCE [LARGE SCALE GENOMIC DNA]</scope>
    <source>
        <strain evidence="6 7">AP103</strain>
    </source>
</reference>
<dbReference type="PROSITE" id="PS51318">
    <property type="entry name" value="TAT"/>
    <property type="match status" value="1"/>
</dbReference>
<dbReference type="Gene3D" id="3.40.720.10">
    <property type="entry name" value="Alkaline Phosphatase, subunit A"/>
    <property type="match status" value="2"/>
</dbReference>
<evidence type="ECO:0000313" key="7">
    <source>
        <dbReference type="Proteomes" id="UP000003704"/>
    </source>
</evidence>
<proteinExistence type="inferred from homology"/>
<name>I7ZE05_9GAMM</name>
<evidence type="ECO:0000313" key="5">
    <source>
        <dbReference type="EMBL" id="EIT69922.1"/>
    </source>
</evidence>
<dbReference type="InterPro" id="IPR017850">
    <property type="entry name" value="Alkaline_phosphatase_core_sf"/>
</dbReference>
<evidence type="ECO:0000256" key="3">
    <source>
        <dbReference type="ARBA" id="ARBA00022801"/>
    </source>
</evidence>